<organism evidence="1 2">
    <name type="scientific">Bosea vestrisii</name>
    <dbReference type="NCBI Taxonomy" id="151416"/>
    <lineage>
        <taxon>Bacteria</taxon>
        <taxon>Pseudomonadati</taxon>
        <taxon>Pseudomonadota</taxon>
        <taxon>Alphaproteobacteria</taxon>
        <taxon>Hyphomicrobiales</taxon>
        <taxon>Boseaceae</taxon>
        <taxon>Bosea</taxon>
    </lineage>
</organism>
<evidence type="ECO:0000313" key="2">
    <source>
        <dbReference type="Proteomes" id="UP001596104"/>
    </source>
</evidence>
<protein>
    <submittedName>
        <fullName evidence="1">Uncharacterized protein</fullName>
    </submittedName>
</protein>
<reference evidence="2" key="1">
    <citation type="journal article" date="2019" name="Int. J. Syst. Evol. Microbiol.">
        <title>The Global Catalogue of Microorganisms (GCM) 10K type strain sequencing project: providing services to taxonomists for standard genome sequencing and annotation.</title>
        <authorList>
            <consortium name="The Broad Institute Genomics Platform"/>
            <consortium name="The Broad Institute Genome Sequencing Center for Infectious Disease"/>
            <person name="Wu L."/>
            <person name="Ma J."/>
        </authorList>
    </citation>
    <scope>NUCLEOTIDE SEQUENCE [LARGE SCALE GENOMIC DNA]</scope>
    <source>
        <strain evidence="2">CGMCC 1.16326</strain>
    </source>
</reference>
<evidence type="ECO:0000313" key="1">
    <source>
        <dbReference type="EMBL" id="MFC5394197.1"/>
    </source>
</evidence>
<dbReference type="Proteomes" id="UP001596104">
    <property type="component" value="Unassembled WGS sequence"/>
</dbReference>
<dbReference type="EMBL" id="JBHSLV010000028">
    <property type="protein sequence ID" value="MFC5394197.1"/>
    <property type="molecule type" value="Genomic_DNA"/>
</dbReference>
<proteinExistence type="predicted"/>
<accession>A0ABW0HC67</accession>
<sequence length="94" mass="10682">MPYTDPLEPMLERAEALRHQIARRLVEESGAPPPPSLSADQLAAADEAIAAWTEQGEEEQDQRAFRPIGPLQELLAEHREMIERIVELQDRRLS</sequence>
<comment type="caution">
    <text evidence="1">The sequence shown here is derived from an EMBL/GenBank/DDBJ whole genome shotgun (WGS) entry which is preliminary data.</text>
</comment>
<gene>
    <name evidence="1" type="ORF">ACFPPC_16275</name>
</gene>
<keyword evidence="2" id="KW-1185">Reference proteome</keyword>
<dbReference type="RefSeq" id="WP_377009365.1">
    <property type="nucleotide sequence ID" value="NZ_JBHSLV010000028.1"/>
</dbReference>
<name>A0ABW0HC67_9HYPH</name>